<gene>
    <name evidence="1" type="ORF">EWM64_g2704</name>
</gene>
<proteinExistence type="predicted"/>
<dbReference type="Proteomes" id="UP000298061">
    <property type="component" value="Unassembled WGS sequence"/>
</dbReference>
<name>A0A4Z0A6M2_9AGAM</name>
<reference evidence="1 2" key="1">
    <citation type="submission" date="2019-02" db="EMBL/GenBank/DDBJ databases">
        <title>Genome sequencing of the rare red list fungi Hericium alpestre (H. flagellum).</title>
        <authorList>
            <person name="Buettner E."/>
            <person name="Kellner H."/>
        </authorList>
    </citation>
    <scope>NUCLEOTIDE SEQUENCE [LARGE SCALE GENOMIC DNA]</scope>
    <source>
        <strain evidence="1 2">DSM 108284</strain>
    </source>
</reference>
<evidence type="ECO:0000313" key="1">
    <source>
        <dbReference type="EMBL" id="TFY81308.1"/>
    </source>
</evidence>
<protein>
    <submittedName>
        <fullName evidence="1">Uncharacterized protein</fullName>
    </submittedName>
</protein>
<comment type="caution">
    <text evidence="1">The sequence shown here is derived from an EMBL/GenBank/DDBJ whole genome shotgun (WGS) entry which is preliminary data.</text>
</comment>
<dbReference type="EMBL" id="SFCI01000226">
    <property type="protein sequence ID" value="TFY81308.1"/>
    <property type="molecule type" value="Genomic_DNA"/>
</dbReference>
<keyword evidence="2" id="KW-1185">Reference proteome</keyword>
<sequence length="180" mass="20220">MASSSRSEVAVSRSGARQSLPLPTEFLRTVVLGHLAASFWILIVEPGLDKEWNPLSPLLHSSFQLREIATSFLDEILGETRFKDHPTRASVKTYKLFLSELKRLKTLGETGDPTVILELDTMFAATMAGLHECDSPILWLARECAMRTLYLRIPEMCPTIEQDVDLQQKLSHYADYVVAA</sequence>
<dbReference type="AlphaFoldDB" id="A0A4Z0A6M2"/>
<evidence type="ECO:0000313" key="2">
    <source>
        <dbReference type="Proteomes" id="UP000298061"/>
    </source>
</evidence>
<organism evidence="1 2">
    <name type="scientific">Hericium alpestre</name>
    <dbReference type="NCBI Taxonomy" id="135208"/>
    <lineage>
        <taxon>Eukaryota</taxon>
        <taxon>Fungi</taxon>
        <taxon>Dikarya</taxon>
        <taxon>Basidiomycota</taxon>
        <taxon>Agaricomycotina</taxon>
        <taxon>Agaricomycetes</taxon>
        <taxon>Russulales</taxon>
        <taxon>Hericiaceae</taxon>
        <taxon>Hericium</taxon>
    </lineage>
</organism>
<accession>A0A4Z0A6M2</accession>